<sequence length="1312" mass="148607">MLDEKKKAYDSYKKATEVKPMDTLAWKGLMLLHGDLGEFMKYLDAFEGIVKVYEEADDIQGAGDSFRNAIKFINSKGDEESRIRFLEMQLPSSPLYEFMEGRFPKVALTLQRLIKLISSKESSIINKTISKNKFKINSGNATNDAIYHIYKESKLPNYYQQLINVTHDDEERRTMESKLLKYLFSLLKVSPNVEKEPLRKQIQEMASGMVVVKSPEPLAWELEIEWWDVKSLQDLDYDVITYYMENFPTQGLAKTLQGFLHSEISPFATNNNKDKQHQSKQDGSDEGIIDEEEQSTQNRAWTHADVLEVISDGFESDKDLILNYRILGALYLRTQEYESAADIAKSGLEAIKRVQRATLKDYFHAKNHLSVILGSAYIYYQAPKNFDAAISVFDFVLKRNPQSVPAIIGKGLIYVQQGKLDDAEELLTTIHNKYPSDFQALFELSWCKILKSNHEEGREGLKKCLQNVKGSDPQSFDYRAQIWWRIGTSYWNCREEQFEQYTSEAFNAFVTALNENPTYAPAYTSLGLFYADAAGDVSRATKCFYKAFELDSGEIDAGQRLAKEFADNSEWSLVEVVANRVIESERLRTFASQEASWPHKALGIVGLYQRDYAKAVQYFQAAIRLAPKDANSWVGLGEAYTNSGRYVAASKAFNRARLLEPTNWIAEFQLGIVQKEIKRYEEAIDAFKQVLEDRPHEIGVKSTLIETYLLSAGHHLVSEFYSLACDDAINCIKASLEAVRADHSTQDLWRAVGGSCEVFLAVQSRIEDRVPFTDLITLLSTGYEACGEEIDEQDLEYVKGDEAEALVRYCILSFKLSNVLSRADNSSKALGWYNLGLSQLKAYSLWDGQREEHLKEAVESFKKAIQLEPKNSRIWNAYGIASAPLNPKVSQHCFIRSLSFNFKDPSTWANLATLYLCNGDLELASETLERTRSIDPDYVPAWVGQGIIESANGKLEEANNLFEHSYLVSKGSDKTAKLLYGMSVFERTHSEKSLMKGYDEELDSGILALEKFLMLTPKSDIALSVEGFLLERDGNFEYGIEFLNKHCQILEQQYEKDEKQEDLIRFARAKTNLARLCLGAKEFDLVIEHAEFAIGVIAEAEGDTLNKTLLAATLTAGLGYYFAGNFDQSIEYFRQALEQSEEDQDVIVLLAQVLWAHGGDEEKQVALDQLYTSVGNKGASLKITLLLGVIGLVDDPDLLEAAEDELDSLSLSVLEKDRQNQVQEVLSLIKKNRGPWQRAAFFWPSNYSIWKHVDRKVALNLAVSGNHGVSIDELSNAYTSEKTIEASQRAIYFAPWNINAWKSLRDTINALE</sequence>
<keyword evidence="6" id="KW-1185">Reference proteome</keyword>
<feature type="region of interest" description="Disordered" evidence="4">
    <location>
        <begin position="267"/>
        <end position="286"/>
    </location>
</feature>
<evidence type="ECO:0000256" key="3">
    <source>
        <dbReference type="PROSITE-ProRule" id="PRU00339"/>
    </source>
</evidence>
<dbReference type="Pfam" id="PF13432">
    <property type="entry name" value="TPR_16"/>
    <property type="match status" value="1"/>
</dbReference>
<organism evidence="5 6">
    <name type="scientific">Trichomonascus ciferrii</name>
    <dbReference type="NCBI Taxonomy" id="44093"/>
    <lineage>
        <taxon>Eukaryota</taxon>
        <taxon>Fungi</taxon>
        <taxon>Dikarya</taxon>
        <taxon>Ascomycota</taxon>
        <taxon>Saccharomycotina</taxon>
        <taxon>Dipodascomycetes</taxon>
        <taxon>Dipodascales</taxon>
        <taxon>Trichomonascaceae</taxon>
        <taxon>Trichomonascus</taxon>
        <taxon>Trichomonascus ciferrii complex</taxon>
    </lineage>
</organism>
<dbReference type="EMBL" id="SWFS01000444">
    <property type="protein sequence ID" value="KAA8903261.1"/>
    <property type="molecule type" value="Genomic_DNA"/>
</dbReference>
<dbReference type="PANTHER" id="PTHR15704">
    <property type="entry name" value="SUPERKILLER 3 PROTEIN-RELATED"/>
    <property type="match status" value="1"/>
</dbReference>
<feature type="repeat" description="TPR" evidence="3">
    <location>
        <begin position="1110"/>
        <end position="1143"/>
    </location>
</feature>
<dbReference type="Pfam" id="PF18833">
    <property type="entry name" value="TPR_22"/>
    <property type="match status" value="1"/>
</dbReference>
<dbReference type="InterPro" id="IPR039226">
    <property type="entry name" value="Ski3/TTC37"/>
</dbReference>
<keyword evidence="2 3" id="KW-0802">TPR repeat</keyword>
<accession>A0A642UPZ0</accession>
<dbReference type="GO" id="GO:0006401">
    <property type="term" value="P:RNA catabolic process"/>
    <property type="evidence" value="ECO:0007669"/>
    <property type="project" value="InterPro"/>
</dbReference>
<protein>
    <recommendedName>
        <fullName evidence="7">Superkiller protein 3</fullName>
    </recommendedName>
</protein>
<dbReference type="InterPro" id="IPR011990">
    <property type="entry name" value="TPR-like_helical_dom_sf"/>
</dbReference>
<evidence type="ECO:0000256" key="2">
    <source>
        <dbReference type="ARBA" id="ARBA00022803"/>
    </source>
</evidence>
<dbReference type="Pfam" id="PF14559">
    <property type="entry name" value="TPR_19"/>
    <property type="match status" value="2"/>
</dbReference>
<evidence type="ECO:0000313" key="5">
    <source>
        <dbReference type="EMBL" id="KAA8903261.1"/>
    </source>
</evidence>
<evidence type="ECO:0000313" key="6">
    <source>
        <dbReference type="Proteomes" id="UP000761534"/>
    </source>
</evidence>
<dbReference type="VEuPathDB" id="FungiDB:TRICI_005738"/>
<evidence type="ECO:0000256" key="4">
    <source>
        <dbReference type="SAM" id="MobiDB-lite"/>
    </source>
</evidence>
<evidence type="ECO:0000256" key="1">
    <source>
        <dbReference type="ARBA" id="ARBA00022737"/>
    </source>
</evidence>
<dbReference type="SUPFAM" id="SSF48452">
    <property type="entry name" value="TPR-like"/>
    <property type="match status" value="3"/>
</dbReference>
<dbReference type="GO" id="GO:0055087">
    <property type="term" value="C:Ski complex"/>
    <property type="evidence" value="ECO:0007669"/>
    <property type="project" value="InterPro"/>
</dbReference>
<evidence type="ECO:0008006" key="7">
    <source>
        <dbReference type="Google" id="ProtNLM"/>
    </source>
</evidence>
<dbReference type="Gene3D" id="1.25.40.10">
    <property type="entry name" value="Tetratricopeptide repeat domain"/>
    <property type="match status" value="4"/>
</dbReference>
<dbReference type="Proteomes" id="UP000761534">
    <property type="component" value="Unassembled WGS sequence"/>
</dbReference>
<dbReference type="OrthoDB" id="421075at2759"/>
<feature type="repeat" description="TPR" evidence="3">
    <location>
        <begin position="596"/>
        <end position="629"/>
    </location>
</feature>
<feature type="repeat" description="TPR" evidence="3">
    <location>
        <begin position="664"/>
        <end position="697"/>
    </location>
</feature>
<proteinExistence type="predicted"/>
<name>A0A642UPZ0_9ASCO</name>
<keyword evidence="1" id="KW-0677">Repeat</keyword>
<dbReference type="PROSITE" id="PS50005">
    <property type="entry name" value="TPR"/>
    <property type="match status" value="5"/>
</dbReference>
<feature type="compositionally biased region" description="Basic and acidic residues" evidence="4">
    <location>
        <begin position="272"/>
        <end position="283"/>
    </location>
</feature>
<comment type="caution">
    <text evidence="5">The sequence shown here is derived from an EMBL/GenBank/DDBJ whole genome shotgun (WGS) entry which is preliminary data.</text>
</comment>
<dbReference type="Pfam" id="PF13174">
    <property type="entry name" value="TPR_6"/>
    <property type="match status" value="1"/>
</dbReference>
<reference evidence="5" key="1">
    <citation type="journal article" date="2019" name="G3 (Bethesda)">
        <title>Genome Assemblies of Two Rare Opportunistic Yeast Pathogens: Diutina rugosa (syn. Candida rugosa) and Trichomonascus ciferrii (syn. Candida ciferrii).</title>
        <authorList>
            <person name="Mixao V."/>
            <person name="Saus E."/>
            <person name="Hansen A.P."/>
            <person name="Lass-Florl C."/>
            <person name="Gabaldon T."/>
        </authorList>
    </citation>
    <scope>NUCLEOTIDE SEQUENCE</scope>
    <source>
        <strain evidence="5">CBS 4856</strain>
    </source>
</reference>
<dbReference type="InterPro" id="IPR040962">
    <property type="entry name" value="TPR_22"/>
</dbReference>
<feature type="repeat" description="TPR" evidence="3">
    <location>
        <begin position="630"/>
        <end position="663"/>
    </location>
</feature>
<dbReference type="InterPro" id="IPR019734">
    <property type="entry name" value="TPR_rpt"/>
</dbReference>
<dbReference type="SMART" id="SM00028">
    <property type="entry name" value="TPR"/>
    <property type="match status" value="9"/>
</dbReference>
<gene>
    <name evidence="5" type="ORF">TRICI_005738</name>
</gene>
<feature type="repeat" description="TPR" evidence="3">
    <location>
        <begin position="905"/>
        <end position="938"/>
    </location>
</feature>
<dbReference type="PANTHER" id="PTHR15704:SF7">
    <property type="entry name" value="SUPERKILLER COMPLEX PROTEIN 3"/>
    <property type="match status" value="1"/>
</dbReference>